<dbReference type="EC" id="2.1.-.-" evidence="3"/>
<keyword evidence="1" id="KW-0812">Transmembrane</keyword>
<feature type="transmembrane region" description="Helical" evidence="1">
    <location>
        <begin position="57"/>
        <end position="74"/>
    </location>
</feature>
<evidence type="ECO:0000256" key="1">
    <source>
        <dbReference type="SAM" id="Phobius"/>
    </source>
</evidence>
<keyword evidence="4" id="KW-1185">Reference proteome</keyword>
<keyword evidence="3" id="KW-0808">Transferase</keyword>
<feature type="domain" description="Acyltransferase 3" evidence="2">
    <location>
        <begin position="18"/>
        <end position="350"/>
    </location>
</feature>
<dbReference type="Pfam" id="PF01757">
    <property type="entry name" value="Acyl_transf_3"/>
    <property type="match status" value="1"/>
</dbReference>
<dbReference type="PANTHER" id="PTHR36927:SF1">
    <property type="entry name" value="MDO-LIKE PROTEIN"/>
    <property type="match status" value="1"/>
</dbReference>
<sequence>MAALVVMWGTGLHRERIAGLDNWRALLMLAGIFLHATTVQNVDRPLFVLIEKTSSNFRMGTFFAVAGLLSLLALRKRGPEAWLARRSFQIGVPMLFGLCVLAPLMSALSCWHRLGVALPGLPEFGWWHFWFLVDLLAFAPLTFWLYRMDQMHGLFAGIDRWMEVHRPSVTLILLAMGATATAGVLLLGQIAAEAGPLAEPIWAAHQVVAYAPLYAFGVLLAGSPVLFHRVIERTGPAFTVLALVFGICLASRLLPGGGAGLYDRPSSLLNIVTACLCPPAVTVLILRSALAMRETPPLFRRIADASFTIYMVHFPIILLLDLMIDPLRLDPYLAYALVVGLSGWLSYLVHREFVQRSAFAAMLLNGINPAKPRPVAAE</sequence>
<feature type="transmembrane region" description="Helical" evidence="1">
    <location>
        <begin position="207"/>
        <end position="227"/>
    </location>
</feature>
<keyword evidence="1" id="KW-0472">Membrane</keyword>
<dbReference type="PANTHER" id="PTHR36927">
    <property type="entry name" value="BLR4337 PROTEIN"/>
    <property type="match status" value="1"/>
</dbReference>
<comment type="caution">
    <text evidence="3">The sequence shown here is derived from an EMBL/GenBank/DDBJ whole genome shotgun (WGS) entry which is preliminary data.</text>
</comment>
<keyword evidence="1" id="KW-1133">Transmembrane helix</keyword>
<dbReference type="InterPro" id="IPR002656">
    <property type="entry name" value="Acyl_transf_3_dom"/>
</dbReference>
<dbReference type="RefSeq" id="WP_184000577.1">
    <property type="nucleotide sequence ID" value="NZ_JACIEH010000005.1"/>
</dbReference>
<dbReference type="AlphaFoldDB" id="A0A7W6JXA8"/>
<feature type="transmembrane region" description="Helical" evidence="1">
    <location>
        <begin position="239"/>
        <end position="262"/>
    </location>
</feature>
<feature type="transmembrane region" description="Helical" evidence="1">
    <location>
        <begin position="332"/>
        <end position="349"/>
    </location>
</feature>
<proteinExistence type="predicted"/>
<dbReference type="InterPro" id="IPR050623">
    <property type="entry name" value="Glucan_succinyl_AcylTrfase"/>
</dbReference>
<gene>
    <name evidence="3" type="ORF">GGR46_004823</name>
</gene>
<evidence type="ECO:0000313" key="4">
    <source>
        <dbReference type="Proteomes" id="UP000557392"/>
    </source>
</evidence>
<reference evidence="3 4" key="1">
    <citation type="submission" date="2020-08" db="EMBL/GenBank/DDBJ databases">
        <title>Genomic Encyclopedia of Type Strains, Phase IV (KMG-IV): sequencing the most valuable type-strain genomes for metagenomic binning, comparative biology and taxonomic classification.</title>
        <authorList>
            <person name="Goeker M."/>
        </authorList>
    </citation>
    <scope>NUCLEOTIDE SEQUENCE [LARGE SCALE GENOMIC DNA]</scope>
    <source>
        <strain evidence="3 4">DSM 101806</strain>
    </source>
</reference>
<name>A0A7W6JXA8_9SPHN</name>
<accession>A0A7W6JXA8</accession>
<dbReference type="Proteomes" id="UP000557392">
    <property type="component" value="Unassembled WGS sequence"/>
</dbReference>
<dbReference type="EMBL" id="JACIEH010000005">
    <property type="protein sequence ID" value="MBB4101233.1"/>
    <property type="molecule type" value="Genomic_DNA"/>
</dbReference>
<dbReference type="GO" id="GO:0016747">
    <property type="term" value="F:acyltransferase activity, transferring groups other than amino-acyl groups"/>
    <property type="evidence" value="ECO:0007669"/>
    <property type="project" value="InterPro"/>
</dbReference>
<feature type="transmembrane region" description="Helical" evidence="1">
    <location>
        <begin position="268"/>
        <end position="290"/>
    </location>
</feature>
<evidence type="ECO:0000259" key="2">
    <source>
        <dbReference type="Pfam" id="PF01757"/>
    </source>
</evidence>
<evidence type="ECO:0000313" key="3">
    <source>
        <dbReference type="EMBL" id="MBB4101233.1"/>
    </source>
</evidence>
<feature type="transmembrane region" description="Helical" evidence="1">
    <location>
        <begin position="167"/>
        <end position="187"/>
    </location>
</feature>
<feature type="transmembrane region" description="Helical" evidence="1">
    <location>
        <begin position="95"/>
        <end position="114"/>
    </location>
</feature>
<protein>
    <submittedName>
        <fullName evidence="3">Glucan biosynthesis protein C</fullName>
        <ecNumber evidence="3">2.1.-.-</ecNumber>
    </submittedName>
</protein>
<organism evidence="3 4">
    <name type="scientific">Sphingomonas kyeonggiensis</name>
    <dbReference type="NCBI Taxonomy" id="1268553"/>
    <lineage>
        <taxon>Bacteria</taxon>
        <taxon>Pseudomonadati</taxon>
        <taxon>Pseudomonadota</taxon>
        <taxon>Alphaproteobacteria</taxon>
        <taxon>Sphingomonadales</taxon>
        <taxon>Sphingomonadaceae</taxon>
        <taxon>Sphingomonas</taxon>
    </lineage>
</organism>
<feature type="transmembrane region" description="Helical" evidence="1">
    <location>
        <begin position="302"/>
        <end position="320"/>
    </location>
</feature>
<feature type="transmembrane region" description="Helical" evidence="1">
    <location>
        <begin position="126"/>
        <end position="146"/>
    </location>
</feature>